<accession>A0AAV7VVY6</accession>
<sequence>MQPAQLEPRSGVVMSRALPPLLADERALLEDGAALLLTTVKCVLGPLKDRVGTAAGLLDDPRALLENVRG</sequence>
<dbReference type="Proteomes" id="UP001066276">
    <property type="component" value="Chromosome 1_2"/>
</dbReference>
<name>A0AAV7VVY6_PLEWA</name>
<keyword evidence="2" id="KW-1185">Reference proteome</keyword>
<proteinExistence type="predicted"/>
<dbReference type="EMBL" id="JANPWB010000002">
    <property type="protein sequence ID" value="KAJ1204951.1"/>
    <property type="molecule type" value="Genomic_DNA"/>
</dbReference>
<organism evidence="1 2">
    <name type="scientific">Pleurodeles waltl</name>
    <name type="common">Iberian ribbed newt</name>
    <dbReference type="NCBI Taxonomy" id="8319"/>
    <lineage>
        <taxon>Eukaryota</taxon>
        <taxon>Metazoa</taxon>
        <taxon>Chordata</taxon>
        <taxon>Craniata</taxon>
        <taxon>Vertebrata</taxon>
        <taxon>Euteleostomi</taxon>
        <taxon>Amphibia</taxon>
        <taxon>Batrachia</taxon>
        <taxon>Caudata</taxon>
        <taxon>Salamandroidea</taxon>
        <taxon>Salamandridae</taxon>
        <taxon>Pleurodelinae</taxon>
        <taxon>Pleurodeles</taxon>
    </lineage>
</organism>
<protein>
    <submittedName>
        <fullName evidence="1">Uncharacterized protein</fullName>
    </submittedName>
</protein>
<reference evidence="1" key="1">
    <citation type="journal article" date="2022" name="bioRxiv">
        <title>Sequencing and chromosome-scale assembly of the giantPleurodeles waltlgenome.</title>
        <authorList>
            <person name="Brown T."/>
            <person name="Elewa A."/>
            <person name="Iarovenko S."/>
            <person name="Subramanian E."/>
            <person name="Araus A.J."/>
            <person name="Petzold A."/>
            <person name="Susuki M."/>
            <person name="Suzuki K.-i.T."/>
            <person name="Hayashi T."/>
            <person name="Toyoda A."/>
            <person name="Oliveira C."/>
            <person name="Osipova E."/>
            <person name="Leigh N.D."/>
            <person name="Simon A."/>
            <person name="Yun M.H."/>
        </authorList>
    </citation>
    <scope>NUCLEOTIDE SEQUENCE</scope>
    <source>
        <strain evidence="1">20211129_DDA</strain>
        <tissue evidence="1">Liver</tissue>
    </source>
</reference>
<evidence type="ECO:0000313" key="1">
    <source>
        <dbReference type="EMBL" id="KAJ1204951.1"/>
    </source>
</evidence>
<dbReference type="AlphaFoldDB" id="A0AAV7VVY6"/>
<gene>
    <name evidence="1" type="ORF">NDU88_000386</name>
</gene>
<comment type="caution">
    <text evidence="1">The sequence shown here is derived from an EMBL/GenBank/DDBJ whole genome shotgun (WGS) entry which is preliminary data.</text>
</comment>
<evidence type="ECO:0000313" key="2">
    <source>
        <dbReference type="Proteomes" id="UP001066276"/>
    </source>
</evidence>